<dbReference type="AlphaFoldDB" id="A0A7W7PMM1"/>
<comment type="caution">
    <text evidence="3">The sequence shown here is derived from an EMBL/GenBank/DDBJ whole genome shotgun (WGS) entry which is preliminary data.</text>
</comment>
<dbReference type="Gene3D" id="2.30.110.10">
    <property type="entry name" value="Electron Transport, Fmn-binding Protein, Chain A"/>
    <property type="match status" value="1"/>
</dbReference>
<evidence type="ECO:0000256" key="2">
    <source>
        <dbReference type="ARBA" id="ARBA00049106"/>
    </source>
</evidence>
<dbReference type="Pfam" id="PF04075">
    <property type="entry name" value="F420H2_quin_red"/>
    <property type="match status" value="1"/>
</dbReference>
<comment type="catalytic activity">
    <reaction evidence="2">
        <text>oxidized coenzyme F420-(gamma-L-Glu)(n) + a quinol + H(+) = reduced coenzyme F420-(gamma-L-Glu)(n) + a quinone</text>
        <dbReference type="Rhea" id="RHEA:39663"/>
        <dbReference type="Rhea" id="RHEA-COMP:12939"/>
        <dbReference type="Rhea" id="RHEA-COMP:14378"/>
        <dbReference type="ChEBI" id="CHEBI:15378"/>
        <dbReference type="ChEBI" id="CHEBI:24646"/>
        <dbReference type="ChEBI" id="CHEBI:132124"/>
        <dbReference type="ChEBI" id="CHEBI:133980"/>
        <dbReference type="ChEBI" id="CHEBI:139511"/>
    </reaction>
</comment>
<dbReference type="NCBIfam" id="TIGR00026">
    <property type="entry name" value="hi_GC_TIGR00026"/>
    <property type="match status" value="1"/>
</dbReference>
<dbReference type="EMBL" id="JACHJH010000005">
    <property type="protein sequence ID" value="MBB4894633.1"/>
    <property type="molecule type" value="Genomic_DNA"/>
</dbReference>
<dbReference type="GO" id="GO:0016491">
    <property type="term" value="F:oxidoreductase activity"/>
    <property type="evidence" value="ECO:0007669"/>
    <property type="project" value="InterPro"/>
</dbReference>
<dbReference type="Proteomes" id="UP000556084">
    <property type="component" value="Unassembled WGS sequence"/>
</dbReference>
<keyword evidence="4" id="KW-1185">Reference proteome</keyword>
<sequence length="157" mass="17781">MAAVERLVQKVSSTRSFARIAPHFLPAMDRAVHRLTGGKVLLSARMLPSVVLLSTGAKSGLPRRTPLACMPERERGTWILIGSNFGRPGHPAWTANLLAHPDAEISWKGRDVPVRAQLLRGVEREAVWVAVLEFWPPYARYQARVERQIRLFRLERR</sequence>
<dbReference type="GO" id="GO:0070967">
    <property type="term" value="F:coenzyme F420 binding"/>
    <property type="evidence" value="ECO:0007669"/>
    <property type="project" value="TreeGrafter"/>
</dbReference>
<comment type="similarity">
    <text evidence="1">Belongs to the F420H(2)-dependent quinone reductase family.</text>
</comment>
<proteinExistence type="inferred from homology"/>
<dbReference type="PANTHER" id="PTHR39428">
    <property type="entry name" value="F420H(2)-DEPENDENT QUINONE REDUCTASE RV1261C"/>
    <property type="match status" value="1"/>
</dbReference>
<evidence type="ECO:0000313" key="4">
    <source>
        <dbReference type="Proteomes" id="UP000556084"/>
    </source>
</evidence>
<dbReference type="PANTHER" id="PTHR39428:SF1">
    <property type="entry name" value="F420H(2)-DEPENDENT QUINONE REDUCTASE RV1261C"/>
    <property type="match status" value="1"/>
</dbReference>
<dbReference type="RefSeq" id="WP_184350410.1">
    <property type="nucleotide sequence ID" value="NZ_JACHJH010000005.1"/>
</dbReference>
<evidence type="ECO:0000313" key="3">
    <source>
        <dbReference type="EMBL" id="MBB4894633.1"/>
    </source>
</evidence>
<accession>A0A7W7PMM1</accession>
<organism evidence="3 4">
    <name type="scientific">Streptomyces olivoverticillatus</name>
    <dbReference type="NCBI Taxonomy" id="66427"/>
    <lineage>
        <taxon>Bacteria</taxon>
        <taxon>Bacillati</taxon>
        <taxon>Actinomycetota</taxon>
        <taxon>Actinomycetes</taxon>
        <taxon>Kitasatosporales</taxon>
        <taxon>Streptomycetaceae</taxon>
        <taxon>Streptomyces</taxon>
    </lineage>
</organism>
<protein>
    <submittedName>
        <fullName evidence="3">Deazaflavin-dependent oxidoreductase (Nitroreductase family)</fullName>
    </submittedName>
</protein>
<dbReference type="InterPro" id="IPR004378">
    <property type="entry name" value="F420H2_quin_Rdtase"/>
</dbReference>
<dbReference type="GO" id="GO:0005886">
    <property type="term" value="C:plasma membrane"/>
    <property type="evidence" value="ECO:0007669"/>
    <property type="project" value="TreeGrafter"/>
</dbReference>
<reference evidence="3 4" key="1">
    <citation type="submission" date="2020-08" db="EMBL/GenBank/DDBJ databases">
        <title>Genomic Encyclopedia of Type Strains, Phase III (KMG-III): the genomes of soil and plant-associated and newly described type strains.</title>
        <authorList>
            <person name="Whitman W."/>
        </authorList>
    </citation>
    <scope>NUCLEOTIDE SEQUENCE [LARGE SCALE GENOMIC DNA]</scope>
    <source>
        <strain evidence="3 4">CECT 3266</strain>
    </source>
</reference>
<evidence type="ECO:0000256" key="1">
    <source>
        <dbReference type="ARBA" id="ARBA00008710"/>
    </source>
</evidence>
<name>A0A7W7PMM1_9ACTN</name>
<dbReference type="InterPro" id="IPR012349">
    <property type="entry name" value="Split_barrel_FMN-bd"/>
</dbReference>
<gene>
    <name evidence="3" type="ORF">FHS39_003691</name>
</gene>